<feature type="region of interest" description="Disordered" evidence="12">
    <location>
        <begin position="1258"/>
        <end position="1295"/>
    </location>
</feature>
<dbReference type="Pfam" id="PF02732">
    <property type="entry name" value="ERCC4"/>
    <property type="match status" value="1"/>
</dbReference>
<dbReference type="GO" id="GO:0071821">
    <property type="term" value="C:FANCM-MHF complex"/>
    <property type="evidence" value="ECO:0007669"/>
    <property type="project" value="Ensembl"/>
</dbReference>
<dbReference type="Proteomes" id="UP000594220">
    <property type="component" value="Unplaced"/>
</dbReference>
<dbReference type="GeneTree" id="ENSGT00940000156480"/>
<dbReference type="FunFam" id="3.40.50.300:FF:000861">
    <property type="entry name" value="Fanconi anemia, complementation group M"/>
    <property type="match status" value="1"/>
</dbReference>
<dbReference type="Gene3D" id="3.40.50.10130">
    <property type="match status" value="1"/>
</dbReference>
<feature type="compositionally biased region" description="Acidic residues" evidence="12">
    <location>
        <begin position="1514"/>
        <end position="1534"/>
    </location>
</feature>
<keyword evidence="16" id="KW-1185">Reference proteome</keyword>
<dbReference type="GO" id="GO:0005654">
    <property type="term" value="C:nucleoplasm"/>
    <property type="evidence" value="ECO:0007669"/>
    <property type="project" value="Ensembl"/>
</dbReference>
<evidence type="ECO:0000256" key="4">
    <source>
        <dbReference type="ARBA" id="ARBA00022763"/>
    </source>
</evidence>
<dbReference type="GO" id="GO:0003682">
    <property type="term" value="F:chromatin binding"/>
    <property type="evidence" value="ECO:0007669"/>
    <property type="project" value="Ensembl"/>
</dbReference>
<dbReference type="GO" id="GO:1902527">
    <property type="term" value="P:positive regulation of protein monoubiquitination"/>
    <property type="evidence" value="ECO:0007669"/>
    <property type="project" value="Ensembl"/>
</dbReference>
<evidence type="ECO:0000256" key="7">
    <source>
        <dbReference type="ARBA" id="ARBA00022840"/>
    </source>
</evidence>
<dbReference type="FunFam" id="1.20.1320.20:FF:000001">
    <property type="entry name" value="Fanconi anemia, complementation group M"/>
    <property type="match status" value="1"/>
</dbReference>
<feature type="compositionally biased region" description="Low complexity" evidence="12">
    <location>
        <begin position="1261"/>
        <end position="1271"/>
    </location>
</feature>
<dbReference type="Pfam" id="PF00271">
    <property type="entry name" value="Helicase_C"/>
    <property type="match status" value="1"/>
</dbReference>
<dbReference type="CDD" id="cd18801">
    <property type="entry name" value="SF2_C_FANCM_Hef"/>
    <property type="match status" value="1"/>
</dbReference>
<evidence type="ECO:0000259" key="13">
    <source>
        <dbReference type="PROSITE" id="PS51192"/>
    </source>
</evidence>
<dbReference type="InterPro" id="IPR001650">
    <property type="entry name" value="Helicase_C-like"/>
</dbReference>
<feature type="region of interest" description="Disordered" evidence="12">
    <location>
        <begin position="1514"/>
        <end position="1542"/>
    </location>
</feature>
<proteinExistence type="inferred from homology"/>
<name>A0A7M4FYB1_CROPO</name>
<accession>A0A7M4FYB1</accession>
<dbReference type="SMART" id="SM00490">
    <property type="entry name" value="HELICc"/>
    <property type="match status" value="1"/>
</dbReference>
<keyword evidence="5" id="KW-0378">Hydrolase</keyword>
<dbReference type="Ensembl" id="ENSCPRT00005018792.1">
    <property type="protein sequence ID" value="ENSCPRP00005016047.1"/>
    <property type="gene ID" value="ENSCPRG00005011216.1"/>
</dbReference>
<keyword evidence="7" id="KW-0067">ATP-binding</keyword>
<dbReference type="SMART" id="SM00891">
    <property type="entry name" value="ERCC4"/>
    <property type="match status" value="1"/>
</dbReference>
<dbReference type="GO" id="GO:0043240">
    <property type="term" value="C:Fanconi anaemia nuclear complex"/>
    <property type="evidence" value="ECO:0007669"/>
    <property type="project" value="Ensembl"/>
</dbReference>
<dbReference type="InterPro" id="IPR006166">
    <property type="entry name" value="ERCC4_domain"/>
</dbReference>
<dbReference type="Gene3D" id="1.20.1320.20">
    <property type="entry name" value="hef helicase domain"/>
    <property type="match status" value="1"/>
</dbReference>
<evidence type="ECO:0000256" key="5">
    <source>
        <dbReference type="ARBA" id="ARBA00022801"/>
    </source>
</evidence>
<protein>
    <recommendedName>
        <fullName evidence="11">ATP-dependent RNA helicase FANCM</fullName>
    </recommendedName>
</protein>
<dbReference type="OMA" id="MQMLPND"/>
<gene>
    <name evidence="15" type="primary">FANCM</name>
</gene>
<dbReference type="PROSITE" id="PS51192">
    <property type="entry name" value="HELICASE_ATP_BIND_1"/>
    <property type="match status" value="1"/>
</dbReference>
<comment type="similarity">
    <text evidence="2">Belongs to the DEAD box helicase family. DEAH subfamily. FANCM sub-subfamily.</text>
</comment>
<keyword evidence="8" id="KW-0234">DNA repair</keyword>
<dbReference type="GO" id="GO:0036297">
    <property type="term" value="P:interstrand cross-link repair"/>
    <property type="evidence" value="ECO:0007669"/>
    <property type="project" value="Ensembl"/>
</dbReference>
<reference evidence="15" key="1">
    <citation type="submission" date="2025-08" db="UniProtKB">
        <authorList>
            <consortium name="Ensembl"/>
        </authorList>
    </citation>
    <scope>IDENTIFICATION</scope>
</reference>
<dbReference type="InterPro" id="IPR014001">
    <property type="entry name" value="Helicase_ATP-bd"/>
</dbReference>
<dbReference type="GO" id="GO:0005524">
    <property type="term" value="F:ATP binding"/>
    <property type="evidence" value="ECO:0007669"/>
    <property type="project" value="UniProtKB-KW"/>
</dbReference>
<evidence type="ECO:0000256" key="2">
    <source>
        <dbReference type="ARBA" id="ARBA00009889"/>
    </source>
</evidence>
<dbReference type="CDD" id="cd18033">
    <property type="entry name" value="DEXDc_FANCM"/>
    <property type="match status" value="1"/>
</dbReference>
<evidence type="ECO:0000256" key="6">
    <source>
        <dbReference type="ARBA" id="ARBA00022806"/>
    </source>
</evidence>
<dbReference type="GO" id="GO:0045003">
    <property type="term" value="P:double-strand break repair via synthesis-dependent strand annealing"/>
    <property type="evidence" value="ECO:0007669"/>
    <property type="project" value="TreeGrafter"/>
</dbReference>
<dbReference type="GO" id="GO:0000400">
    <property type="term" value="F:four-way junction DNA binding"/>
    <property type="evidence" value="ECO:0007669"/>
    <property type="project" value="TreeGrafter"/>
</dbReference>
<feature type="region of interest" description="Disordered" evidence="12">
    <location>
        <begin position="1748"/>
        <end position="1810"/>
    </location>
</feature>
<feature type="domain" description="Helicase C-terminal" evidence="14">
    <location>
        <begin position="444"/>
        <end position="612"/>
    </location>
</feature>
<evidence type="ECO:0000259" key="14">
    <source>
        <dbReference type="PROSITE" id="PS51194"/>
    </source>
</evidence>
<dbReference type="Pfam" id="PF00270">
    <property type="entry name" value="DEAD"/>
    <property type="match status" value="1"/>
</dbReference>
<dbReference type="GO" id="GO:0004518">
    <property type="term" value="F:nuclease activity"/>
    <property type="evidence" value="ECO:0007669"/>
    <property type="project" value="InterPro"/>
</dbReference>
<dbReference type="PROSITE" id="PS51194">
    <property type="entry name" value="HELICASE_CTER"/>
    <property type="match status" value="1"/>
</dbReference>
<feature type="compositionally biased region" description="Basic residues" evidence="12">
    <location>
        <begin position="797"/>
        <end position="806"/>
    </location>
</feature>
<evidence type="ECO:0000313" key="16">
    <source>
        <dbReference type="Proteomes" id="UP000594220"/>
    </source>
</evidence>
<evidence type="ECO:0000256" key="10">
    <source>
        <dbReference type="ARBA" id="ARBA00058282"/>
    </source>
</evidence>
<evidence type="ECO:0000256" key="9">
    <source>
        <dbReference type="ARBA" id="ARBA00023242"/>
    </source>
</evidence>
<dbReference type="Gene3D" id="3.40.50.300">
    <property type="entry name" value="P-loop containing nucleotide triphosphate hydrolases"/>
    <property type="match status" value="2"/>
</dbReference>
<feature type="region of interest" description="Disordered" evidence="12">
    <location>
        <begin position="1092"/>
        <end position="1115"/>
    </location>
</feature>
<dbReference type="SMART" id="SM00487">
    <property type="entry name" value="DEXDc"/>
    <property type="match status" value="1"/>
</dbReference>
<feature type="region of interest" description="Disordered" evidence="12">
    <location>
        <begin position="790"/>
        <end position="815"/>
    </location>
</feature>
<dbReference type="PANTHER" id="PTHR14025:SF20">
    <property type="entry name" value="FANCONI ANEMIA GROUP M PROTEIN"/>
    <property type="match status" value="1"/>
</dbReference>
<dbReference type="InterPro" id="IPR044749">
    <property type="entry name" value="FANCM_DEXDc"/>
</dbReference>
<keyword evidence="4" id="KW-0227">DNA damage</keyword>
<dbReference type="InterPro" id="IPR031879">
    <property type="entry name" value="FANCM-MHF-bd"/>
</dbReference>
<sequence>MTGGRQRTLFQAWGARAPPRAPAEAASDDDDAVLLVAAHEAEAGAGAGGFCRASGALWIYPTNLPVRGYQERLARAALEANTLVVLPTGLGKTFVAAVVMYNFYRWFPSGKVLFLAPTKPLVAQQMDACTRLMGLPRSHMAEMTGGTQVPNRKEIWDSKRVFFLTPQIMVNDLSRGICPAGEIKCLVIDEAHRALGNYAYCQVVKELKKYTNQFRVLALSATPGSDTKAVQQVISNLLIAQIEICSEDSPDIRPYSHVRQMEKIVVPLGEELAEFQSAYIRVLETFADRLIRIKVLAQCAIPSLTKYQIILARNQFRKKLPSRNMGIQPGTIEGDFALCITLYHGYELLRQMGTRSLYMFLCGIMDGSKDKVRTRNELSRNEDFMNLYQQLENMFANTALTSANGSLYNCRTGPENKRKFIYSHPKLKKLEEVVVEHFKAWTGNSDQSISESKPTDTRVMIFSSFRDSVQEIAEMLSQHQPAVRVMTFLGHSTGKNTKGFTHKEQLEVVRRFREGGYNTLVSTCVGEEGLDIGEVDLVICFDAQNSPIRLVQRMGRTGRKRQGRIVVILAEGREERTYNQSQSNKRSIYKAISENKMLQFYQQSPRMIPEDINPEMHKMFITPAADEPDSLRPLSKGRRSSSLLHKTSFPSISTLGTKQAELHENWFLTSEEYEVWNRLYRLKESDGLKEPVLPRVHFETLENLEEAAESGVEGARELSLSEWRLWQNRPFPTHVVDHSDRCHHFISVMEMIEVMRHEEGDCSYELELQPYLQMEDVMCSDVQKSKSLSTSNSIRAQKAHASRKSVVHASKTKPFPPSITEMDPECISLFKTTNCKSTKRTSVFHLEESAGTNTILDSFTMGEDPGVEHTDQKTLPNEEMGKVTLDLNGFIASNDFGENITSRESEGILEHKSEDRACNVLERNCVDSGYGSITHDESSLSPDLFYLPEAELDSCSLMTPSEDPSWIKAMLANVQRLLSQSPPPLNTLDDFERWEETREDEFCCFQKGISHAPTERVQDKTAEVQNSFLSPERVSELKTPLKLRSSRNNSPSENSCFSEACINKTIDKLSWADIFDGDKDVHIQVLKEDLTKSPSDEPLREGYEENAENQKNVPSVHEESINLFEDEDIFEAHFSPNFQLLEASELCDQVTKPVAAQGSEWHMPDECHLGGDTNLRESLSSCRTENLEVSKDFLSKQFLDNEDLYNYSQELFSVNFDLGFSVQESEDELLAEADMNASIQNPDEVSDSHTDVKPIEDENELLNGNSGLLSLPKSKDESCGRTNFSAPQDQGSGSAKMTKNCVPVASSLNSTPKKAFVSSDSLVLTSSIPTGRRVVGVRDPKRIPANAFSRVGQEIPLKQGTNKVNIRCVKLFPNSAFATPNLPDLPFGKAKNPEPMKLPISGAFPAEGSSSESEEEIVFQRKNKKKGNVLNSPDVMSNSDLESPICAVKKRRHALNISDLSSDEGMDFHEKSVGTMDFNLRSCNKKQLKGVKRKKTENNHMFKNAARQFLDEEAELSQEDAEDVSSDESVDSENDPNSSLNQFLDDEAEITQVLNDSEMQQVYLKSVRSPALGSRYKMVHKGCSNMAVFSQIPEQDETYLEDSFCVEKEEEETYRKSDSGEDEVCVNFDFLKDEECVNGRKQYLTRRRRKLNQDRTENYCALPLAKKKTSRIIIPDDSSEEETNLSNARAVEADPLRTEQENAHLGRPLPPGSSLHFMVAARDVPACQSLDNRAQRLLDLKAAVSEELDFQPGSRGRARPSLTPTDSLKGKGNLQPQLEVEHSSNNFRTNTFDAGQSTSKGKSSAAMPASSKLLETEAPLCILVDSREISSGSEIISSLKAVHEIKVQVCSLSGCDYIVSNRLVVERKFMSELLNNMNRSKLIQRIQHLQSMFERICVIVEKDRIKAGEALRQFHRTKHYDGMLSAFVRAGIRILFSSCQEETAKLLKDLALVERRKNAAIAVPAEVSSPKQDALRFYLSIPNISHLTALNMCHRFGSVKTMANSSPRDIAAGAQVSQQKAEEIYRYIRYGFDPQMLPENLNTTGKSSTSTAKC</sequence>
<dbReference type="InterPro" id="IPR011335">
    <property type="entry name" value="Restrct_endonuc-II-like"/>
</dbReference>
<feature type="compositionally biased region" description="Polar residues" evidence="12">
    <location>
        <begin position="1783"/>
        <end position="1802"/>
    </location>
</feature>
<evidence type="ECO:0000256" key="12">
    <source>
        <dbReference type="SAM" id="MobiDB-lite"/>
    </source>
</evidence>
<keyword evidence="3" id="KW-0547">Nucleotide-binding</keyword>
<evidence type="ECO:0000313" key="15">
    <source>
        <dbReference type="Ensembl" id="ENSCPRP00005016047.1"/>
    </source>
</evidence>
<feature type="compositionally biased region" description="Basic and acidic residues" evidence="12">
    <location>
        <begin position="1092"/>
        <end position="1103"/>
    </location>
</feature>
<dbReference type="InterPro" id="IPR039686">
    <property type="entry name" value="FANCM/Mph1-like_ID"/>
</dbReference>
<dbReference type="InterPro" id="IPR027417">
    <property type="entry name" value="P-loop_NTPase"/>
</dbReference>
<dbReference type="Gene3D" id="1.10.150.20">
    <property type="entry name" value="5' to 3' exonuclease, C-terminal subdomain"/>
    <property type="match status" value="1"/>
</dbReference>
<dbReference type="GO" id="GO:0043138">
    <property type="term" value="F:3'-5' DNA helicase activity"/>
    <property type="evidence" value="ECO:0007669"/>
    <property type="project" value="InterPro"/>
</dbReference>
<evidence type="ECO:0000256" key="11">
    <source>
        <dbReference type="ARBA" id="ARBA00083245"/>
    </source>
</evidence>
<dbReference type="GO" id="GO:0031297">
    <property type="term" value="P:replication fork processing"/>
    <property type="evidence" value="ECO:0007669"/>
    <property type="project" value="Ensembl"/>
</dbReference>
<evidence type="ECO:0000256" key="1">
    <source>
        <dbReference type="ARBA" id="ARBA00004123"/>
    </source>
</evidence>
<evidence type="ECO:0000256" key="8">
    <source>
        <dbReference type="ARBA" id="ARBA00023204"/>
    </source>
</evidence>
<comment type="subcellular location">
    <subcellularLocation>
        <location evidence="1">Nucleus</location>
    </subcellularLocation>
</comment>
<dbReference type="CDD" id="cd20077">
    <property type="entry name" value="XPF_nuclease_FANCM"/>
    <property type="match status" value="1"/>
</dbReference>
<dbReference type="GO" id="GO:0000712">
    <property type="term" value="P:resolution of meiotic recombination intermediates"/>
    <property type="evidence" value="ECO:0007669"/>
    <property type="project" value="Ensembl"/>
</dbReference>
<evidence type="ECO:0000256" key="3">
    <source>
        <dbReference type="ARBA" id="ARBA00022741"/>
    </source>
</evidence>
<dbReference type="Pfam" id="PF16783">
    <property type="entry name" value="FANCM-MHF_bd"/>
    <property type="match status" value="1"/>
</dbReference>
<feature type="compositionally biased region" description="Polar residues" evidence="12">
    <location>
        <begin position="1280"/>
        <end position="1295"/>
    </location>
</feature>
<dbReference type="CDD" id="cd12091">
    <property type="entry name" value="FANCM_ID"/>
    <property type="match status" value="1"/>
</dbReference>
<keyword evidence="6" id="KW-0347">Helicase</keyword>
<dbReference type="InterPro" id="IPR010994">
    <property type="entry name" value="RuvA_2-like"/>
</dbReference>
<dbReference type="InterPro" id="IPR047418">
    <property type="entry name" value="XPF_nuclease_FANCM"/>
</dbReference>
<feature type="domain" description="Helicase ATP-binding" evidence="13">
    <location>
        <begin position="73"/>
        <end position="241"/>
    </location>
</feature>
<comment type="function">
    <text evidence="10">DNA-dependent ATPase component of the Fanconi anemia (FA) core complex. Required for the normal activation of the FA pathway, leading to monoubiquitination of the FANCI-FANCD2 complex in response to DNA damage, cellular resistance to DNA cross-linking drugs, and prevention of chromosomal breakage. In complex with CENPS and CENPX, binds double-stranded DNA (dsDNA), fork-structured DNA (fsDNA) and Holliday junction substrates. Its ATP-dependent DNA branch migration activity can process branched DNA structures such as a movable replication fork. This activity is strongly stimulated in the presence of CENPS and CENPX. In complex with FAAP24, efficiently binds to single-strand DNA (ssDNA), splayed-arm DNA, and 3'-flap substrates. In vitro, on its own, strongly binds ssDNA oligomers and weakly fsDNA, but does not bind to dsDNA.</text>
</comment>
<dbReference type="InterPro" id="IPR011545">
    <property type="entry name" value="DEAD/DEAH_box_helicase_dom"/>
</dbReference>
<keyword evidence="9" id="KW-0539">Nucleus</keyword>
<dbReference type="SUPFAM" id="SSF52980">
    <property type="entry name" value="Restriction endonuclease-like"/>
    <property type="match status" value="1"/>
</dbReference>
<dbReference type="SUPFAM" id="SSF52540">
    <property type="entry name" value="P-loop containing nucleoside triphosphate hydrolases"/>
    <property type="match status" value="1"/>
</dbReference>
<dbReference type="GO" id="GO:0016787">
    <property type="term" value="F:hydrolase activity"/>
    <property type="evidence" value="ECO:0007669"/>
    <property type="project" value="UniProtKB-KW"/>
</dbReference>
<organism evidence="15 16">
    <name type="scientific">Crocodylus porosus</name>
    <name type="common">Saltwater crocodile</name>
    <name type="synonym">Estuarine crocodile</name>
    <dbReference type="NCBI Taxonomy" id="8502"/>
    <lineage>
        <taxon>Eukaryota</taxon>
        <taxon>Metazoa</taxon>
        <taxon>Chordata</taxon>
        <taxon>Craniata</taxon>
        <taxon>Vertebrata</taxon>
        <taxon>Euteleostomi</taxon>
        <taxon>Archelosauria</taxon>
        <taxon>Archosauria</taxon>
        <taxon>Crocodylia</taxon>
        <taxon>Longirostres</taxon>
        <taxon>Crocodylidae</taxon>
        <taxon>Crocodylus</taxon>
    </lineage>
</organism>
<dbReference type="SUPFAM" id="SSF47781">
    <property type="entry name" value="RuvA domain 2-like"/>
    <property type="match status" value="1"/>
</dbReference>
<reference evidence="15" key="2">
    <citation type="submission" date="2025-09" db="UniProtKB">
        <authorList>
            <consortium name="Ensembl"/>
        </authorList>
    </citation>
    <scope>IDENTIFICATION</scope>
</reference>
<dbReference type="PANTHER" id="PTHR14025">
    <property type="entry name" value="FANCONI ANEMIA GROUP M FANCM FAMILY MEMBER"/>
    <property type="match status" value="1"/>
</dbReference>
<dbReference type="GO" id="GO:0009378">
    <property type="term" value="F:four-way junction helicase activity"/>
    <property type="evidence" value="ECO:0007669"/>
    <property type="project" value="TreeGrafter"/>
</dbReference>
<dbReference type="GO" id="GO:0000785">
    <property type="term" value="C:chromatin"/>
    <property type="evidence" value="ECO:0007669"/>
    <property type="project" value="Ensembl"/>
</dbReference>